<dbReference type="Proteomes" id="UP001595916">
    <property type="component" value="Unassembled WGS sequence"/>
</dbReference>
<organism evidence="1 2">
    <name type="scientific">Filifactor villosus</name>
    <dbReference type="NCBI Taxonomy" id="29374"/>
    <lineage>
        <taxon>Bacteria</taxon>
        <taxon>Bacillati</taxon>
        <taxon>Bacillota</taxon>
        <taxon>Clostridia</taxon>
        <taxon>Peptostreptococcales</taxon>
        <taxon>Filifactoraceae</taxon>
        <taxon>Filifactor</taxon>
    </lineage>
</organism>
<sequence>MGSQYYWKCWEECISYLEEKNKLEIIAFSKELAQKFGVSSELMEKIFAVDLKSYSKKIDHYMEQCIERAKKESARALCLYYDIENGWDSTIYICKEFTRDNNQWISSKIWIEIGKARGFSGIYKKEAHGAFFADDISTGICILLMVRTTLAFKEVVEKYKDCGLHIGITCTDSDFVKVL</sequence>
<comment type="caution">
    <text evidence="1">The sequence shown here is derived from an EMBL/GenBank/DDBJ whole genome shotgun (WGS) entry which is preliminary data.</text>
</comment>
<dbReference type="RefSeq" id="WP_379788722.1">
    <property type="nucleotide sequence ID" value="NZ_JBHSHL010000038.1"/>
</dbReference>
<accession>A0ABV9QMQ5</accession>
<protein>
    <submittedName>
        <fullName evidence="1">Uncharacterized protein</fullName>
    </submittedName>
</protein>
<keyword evidence="2" id="KW-1185">Reference proteome</keyword>
<evidence type="ECO:0000313" key="2">
    <source>
        <dbReference type="Proteomes" id="UP001595916"/>
    </source>
</evidence>
<evidence type="ECO:0000313" key="1">
    <source>
        <dbReference type="EMBL" id="MFC4805179.1"/>
    </source>
</evidence>
<dbReference type="EMBL" id="JBHSHL010000038">
    <property type="protein sequence ID" value="MFC4805179.1"/>
    <property type="molecule type" value="Genomic_DNA"/>
</dbReference>
<gene>
    <name evidence="1" type="ORF">ACFO4R_08795</name>
</gene>
<name>A0ABV9QMQ5_9FIRM</name>
<reference evidence="2" key="1">
    <citation type="journal article" date="2019" name="Int. J. Syst. Evol. Microbiol.">
        <title>The Global Catalogue of Microorganisms (GCM) 10K type strain sequencing project: providing services to taxonomists for standard genome sequencing and annotation.</title>
        <authorList>
            <consortium name="The Broad Institute Genomics Platform"/>
            <consortium name="The Broad Institute Genome Sequencing Center for Infectious Disease"/>
            <person name="Wu L."/>
            <person name="Ma J."/>
        </authorList>
    </citation>
    <scope>NUCLEOTIDE SEQUENCE [LARGE SCALE GENOMIC DNA]</scope>
    <source>
        <strain evidence="2">CCUG 46385</strain>
    </source>
</reference>
<proteinExistence type="predicted"/>